<dbReference type="AlphaFoldDB" id="A0A918TXA4"/>
<dbReference type="PRINTS" id="PR00313">
    <property type="entry name" value="CABNDNGRPT"/>
</dbReference>
<dbReference type="InterPro" id="IPR011049">
    <property type="entry name" value="Serralysin-like_metalloprot_C"/>
</dbReference>
<dbReference type="InterPro" id="IPR001343">
    <property type="entry name" value="Hemolysn_Ca-bd"/>
</dbReference>
<protein>
    <recommendedName>
        <fullName evidence="3">Calcium-binding protein</fullName>
    </recommendedName>
</protein>
<reference evidence="1" key="2">
    <citation type="submission" date="2020-09" db="EMBL/GenBank/DDBJ databases">
        <authorList>
            <person name="Sun Q."/>
            <person name="Kim S."/>
        </authorList>
    </citation>
    <scope>NUCLEOTIDE SEQUENCE</scope>
    <source>
        <strain evidence="1">KCTC 23310</strain>
    </source>
</reference>
<proteinExistence type="predicted"/>
<organism evidence="1 2">
    <name type="scientific">Neogemmobacter tilapiae</name>
    <dbReference type="NCBI Taxonomy" id="875041"/>
    <lineage>
        <taxon>Bacteria</taxon>
        <taxon>Pseudomonadati</taxon>
        <taxon>Pseudomonadota</taxon>
        <taxon>Alphaproteobacteria</taxon>
        <taxon>Rhodobacterales</taxon>
        <taxon>Paracoccaceae</taxon>
        <taxon>Neogemmobacter</taxon>
    </lineage>
</organism>
<dbReference type="Gene3D" id="2.150.10.10">
    <property type="entry name" value="Serralysin-like metalloprotease, C-terminal"/>
    <property type="match status" value="1"/>
</dbReference>
<evidence type="ECO:0000313" key="2">
    <source>
        <dbReference type="Proteomes" id="UP000638981"/>
    </source>
</evidence>
<dbReference type="SUPFAM" id="SSF51120">
    <property type="entry name" value="beta-Roll"/>
    <property type="match status" value="1"/>
</dbReference>
<reference evidence="1" key="1">
    <citation type="journal article" date="2014" name="Int. J. Syst. Evol. Microbiol.">
        <title>Complete genome sequence of Corynebacterium casei LMG S-19264T (=DSM 44701T), isolated from a smear-ripened cheese.</title>
        <authorList>
            <consortium name="US DOE Joint Genome Institute (JGI-PGF)"/>
            <person name="Walter F."/>
            <person name="Albersmeier A."/>
            <person name="Kalinowski J."/>
            <person name="Ruckert C."/>
        </authorList>
    </citation>
    <scope>NUCLEOTIDE SEQUENCE</scope>
    <source>
        <strain evidence="1">KCTC 23310</strain>
    </source>
</reference>
<keyword evidence="2" id="KW-1185">Reference proteome</keyword>
<dbReference type="InterPro" id="IPR018511">
    <property type="entry name" value="Hemolysin-typ_Ca-bd_CS"/>
</dbReference>
<comment type="caution">
    <text evidence="1">The sequence shown here is derived from an EMBL/GenBank/DDBJ whole genome shotgun (WGS) entry which is preliminary data.</text>
</comment>
<gene>
    <name evidence="1" type="ORF">GCM10007315_35230</name>
</gene>
<dbReference type="Proteomes" id="UP000638981">
    <property type="component" value="Unassembled WGS sequence"/>
</dbReference>
<dbReference type="Pfam" id="PF00353">
    <property type="entry name" value="HemolysinCabind"/>
    <property type="match status" value="2"/>
</dbReference>
<name>A0A918TXA4_9RHOB</name>
<sequence length="421" mass="44785">MPLIKAKTRSGDASQYVLTSGQDLIVGKGVKVESFQDDAIRSTSGAHKITIAGTVIGYDSGISLQTGGQGTNSLTIEETGTLIGRNATAVSFDGKNAVLTNKGRLIADEGVAFNWDEDSNGTAKVINSGTIHFTDNSIYVSQNLALRVQNTGTIYMIDNTVIDGGELRDVVVNRGEIYGYISLRGGNDLYDGQGGFQTGGIYGDEGNDTFRPGRGAEYLHGGDDFDTVDYSRGGAVFVNLDGDTTGRKAAAGDLLYRIERVIGSAKGDDKIYGNYNVESNERLEGRGGQDSLYGGGGNDTLIGGMGRDVIEAGTLDGAVDYIVFNSAAEGGDRVSFFQENDVVQFDREGFGGGLAQGWLAAERLHKGATNAAQDANDRFIFRTTDDTLWFDKDGNKGKFAPVMIAKFVDADFFAANNIFIA</sequence>
<accession>A0A918TXA4</accession>
<dbReference type="EMBL" id="BMYJ01000015">
    <property type="protein sequence ID" value="GHC67159.1"/>
    <property type="molecule type" value="Genomic_DNA"/>
</dbReference>
<dbReference type="RefSeq" id="WP_189413534.1">
    <property type="nucleotide sequence ID" value="NZ_BMYJ01000015.1"/>
</dbReference>
<dbReference type="PROSITE" id="PS00330">
    <property type="entry name" value="HEMOLYSIN_CALCIUM"/>
    <property type="match status" value="1"/>
</dbReference>
<dbReference type="GO" id="GO:0005509">
    <property type="term" value="F:calcium ion binding"/>
    <property type="evidence" value="ECO:0007669"/>
    <property type="project" value="InterPro"/>
</dbReference>
<evidence type="ECO:0008006" key="3">
    <source>
        <dbReference type="Google" id="ProtNLM"/>
    </source>
</evidence>
<evidence type="ECO:0000313" key="1">
    <source>
        <dbReference type="EMBL" id="GHC67159.1"/>
    </source>
</evidence>